<feature type="domain" description="Sugar 3,4-ketoisomerase QdtA cupin" evidence="1">
    <location>
        <begin position="8"/>
        <end position="135"/>
    </location>
</feature>
<dbReference type="Proteomes" id="UP000274661">
    <property type="component" value="Unassembled WGS sequence"/>
</dbReference>
<dbReference type="InterPro" id="IPR014710">
    <property type="entry name" value="RmlC-like_jellyroll"/>
</dbReference>
<dbReference type="AlphaFoldDB" id="A0A3R9X8M4"/>
<dbReference type="OrthoDB" id="9815592at2"/>
<proteinExistence type="predicted"/>
<protein>
    <submittedName>
        <fullName evidence="2">WxcM-like domain-containing protein</fullName>
    </submittedName>
</protein>
<evidence type="ECO:0000259" key="1">
    <source>
        <dbReference type="Pfam" id="PF05523"/>
    </source>
</evidence>
<dbReference type="Gene3D" id="2.60.120.10">
    <property type="entry name" value="Jelly Rolls"/>
    <property type="match status" value="1"/>
</dbReference>
<keyword evidence="3" id="KW-1185">Reference proteome</keyword>
<organism evidence="2 3">
    <name type="scientific">Sphingomonas ginkgonis</name>
    <dbReference type="NCBI Taxonomy" id="2315330"/>
    <lineage>
        <taxon>Bacteria</taxon>
        <taxon>Pseudomonadati</taxon>
        <taxon>Pseudomonadota</taxon>
        <taxon>Alphaproteobacteria</taxon>
        <taxon>Sphingomonadales</taxon>
        <taxon>Sphingomonadaceae</taxon>
        <taxon>Sphingomonas</taxon>
    </lineage>
</organism>
<dbReference type="CDD" id="cd20292">
    <property type="entry name" value="cupin_QdtA-like"/>
    <property type="match status" value="1"/>
</dbReference>
<name>A0A3R9X8M4_9SPHN</name>
<accession>A0A3R9X8M4</accession>
<dbReference type="EMBL" id="RWJF01000001">
    <property type="protein sequence ID" value="RST31376.1"/>
    <property type="molecule type" value="Genomic_DNA"/>
</dbReference>
<comment type="caution">
    <text evidence="2">The sequence shown here is derived from an EMBL/GenBank/DDBJ whole genome shotgun (WGS) entry which is preliminary data.</text>
</comment>
<gene>
    <name evidence="2" type="ORF">HMF7854_11405</name>
</gene>
<dbReference type="RefSeq" id="WP_126719204.1">
    <property type="nucleotide sequence ID" value="NZ_RWJF01000001.1"/>
</dbReference>
<dbReference type="InterPro" id="IPR008894">
    <property type="entry name" value="QdtA_cupin_dom"/>
</dbReference>
<dbReference type="SUPFAM" id="SSF51182">
    <property type="entry name" value="RmlC-like cupins"/>
    <property type="match status" value="1"/>
</dbReference>
<evidence type="ECO:0000313" key="2">
    <source>
        <dbReference type="EMBL" id="RST31376.1"/>
    </source>
</evidence>
<sequence length="141" mass="16103">MSQPSLSDCTLQRLPVYGDERGQLAVIEGEALIGFPVRRVYYLFGTVGAVSRGFHAHHRLQQLAIAVRGSCRMLLDDGRERTSIWLDDPGSALRLPPMIWHEMHDFSDDCVLLVLADYEYDERDYIRDYAEFRRLAAGESV</sequence>
<dbReference type="InterPro" id="IPR011051">
    <property type="entry name" value="RmlC_Cupin_sf"/>
</dbReference>
<dbReference type="Pfam" id="PF05523">
    <property type="entry name" value="FdtA"/>
    <property type="match status" value="1"/>
</dbReference>
<evidence type="ECO:0000313" key="3">
    <source>
        <dbReference type="Proteomes" id="UP000274661"/>
    </source>
</evidence>
<reference evidence="2 3" key="1">
    <citation type="submission" date="2018-12" db="EMBL/GenBank/DDBJ databases">
        <title>Sphingomonas sp. HMF7854 Genome sequencing and assembly.</title>
        <authorList>
            <person name="Cha I."/>
            <person name="Kang H."/>
            <person name="Kim H."/>
            <person name="Kang J."/>
            <person name="Joh K."/>
        </authorList>
    </citation>
    <scope>NUCLEOTIDE SEQUENCE [LARGE SCALE GENOMIC DNA]</scope>
    <source>
        <strain evidence="2 3">HMF7854</strain>
    </source>
</reference>